<protein>
    <submittedName>
        <fullName evidence="2">Uncharacterized protein</fullName>
    </submittedName>
</protein>
<dbReference type="Proteomes" id="UP000041314">
    <property type="component" value="Unassembled WGS sequence"/>
</dbReference>
<dbReference type="AlphaFoldDB" id="A0A655CPX9"/>
<keyword evidence="1" id="KW-1133">Transmembrane helix</keyword>
<evidence type="ECO:0000313" key="3">
    <source>
        <dbReference type="Proteomes" id="UP000041314"/>
    </source>
</evidence>
<accession>A0A655CPX9</accession>
<reference evidence="2 3" key="1">
    <citation type="submission" date="2015-03" db="EMBL/GenBank/DDBJ databases">
        <authorList>
            <consortium name="Pathogen Informatics"/>
        </authorList>
    </citation>
    <scope>NUCLEOTIDE SEQUENCE [LARGE SCALE GENOMIC DNA]</scope>
    <source>
        <strain evidence="2 3">A1104</strain>
    </source>
</reference>
<gene>
    <name evidence="2" type="ORF">ERS008198_02290</name>
</gene>
<name>A0A655CPX9_SALET</name>
<organism evidence="2 3">
    <name type="scientific">Salmonella enterica subsp. enterica serovar Bovismorbificans</name>
    <dbReference type="NCBI Taxonomy" id="58097"/>
    <lineage>
        <taxon>Bacteria</taxon>
        <taxon>Pseudomonadati</taxon>
        <taxon>Pseudomonadota</taxon>
        <taxon>Gammaproteobacteria</taxon>
        <taxon>Enterobacterales</taxon>
        <taxon>Enterobacteriaceae</taxon>
        <taxon>Salmonella</taxon>
    </lineage>
</organism>
<evidence type="ECO:0000313" key="2">
    <source>
        <dbReference type="EMBL" id="CNU24454.1"/>
    </source>
</evidence>
<feature type="transmembrane region" description="Helical" evidence="1">
    <location>
        <begin position="12"/>
        <end position="32"/>
    </location>
</feature>
<dbReference type="EMBL" id="CQPA01000015">
    <property type="protein sequence ID" value="CNU24454.1"/>
    <property type="molecule type" value="Genomic_DNA"/>
</dbReference>
<keyword evidence="1" id="KW-0472">Membrane</keyword>
<keyword evidence="1" id="KW-0812">Transmembrane</keyword>
<proteinExistence type="predicted"/>
<evidence type="ECO:0000256" key="1">
    <source>
        <dbReference type="SAM" id="Phobius"/>
    </source>
</evidence>
<sequence length="89" mass="10691">MRTHANDRLEQILFRISMNIELPLTAVLLFLVQLGNQRIHPARYSLLIRKIGFGQSWLIHQLFEQRFREATLHTTNHFLRGVIFRDQFF</sequence>